<feature type="domain" description="Ketosynthase family 3 (KS3)" evidence="15">
    <location>
        <begin position="876"/>
        <end position="1304"/>
    </location>
</feature>
<feature type="region of interest" description="N-terminal hotdog fold" evidence="12">
    <location>
        <begin position="1"/>
        <end position="123"/>
    </location>
</feature>
<keyword evidence="11" id="KW-0012">Acyltransferase</keyword>
<dbReference type="Gene3D" id="1.10.1200.10">
    <property type="entry name" value="ACP-like"/>
    <property type="match status" value="2"/>
</dbReference>
<gene>
    <name evidence="17" type="primary">dfnH</name>
</gene>
<dbReference type="Gene3D" id="1.10.1240.100">
    <property type="match status" value="1"/>
</dbReference>
<dbReference type="GO" id="GO:0005886">
    <property type="term" value="C:plasma membrane"/>
    <property type="evidence" value="ECO:0007669"/>
    <property type="project" value="TreeGrafter"/>
</dbReference>
<evidence type="ECO:0000256" key="7">
    <source>
        <dbReference type="ARBA" id="ARBA00022553"/>
    </source>
</evidence>
<dbReference type="SUPFAM" id="SSF53901">
    <property type="entry name" value="Thiolase-like"/>
    <property type="match status" value="2"/>
</dbReference>
<evidence type="ECO:0000256" key="3">
    <source>
        <dbReference type="ARBA" id="ARBA00004496"/>
    </source>
</evidence>
<organism evidence="17">
    <name type="scientific">Bacillus amyloliquefaciens</name>
    <name type="common">Bacillus velezensis</name>
    <dbReference type="NCBI Taxonomy" id="1390"/>
    <lineage>
        <taxon>Bacteria</taxon>
        <taxon>Bacillati</taxon>
        <taxon>Bacillota</taxon>
        <taxon>Bacilli</taxon>
        <taxon>Bacillales</taxon>
        <taxon>Bacillaceae</taxon>
        <taxon>Bacillus</taxon>
        <taxon>Bacillus amyloliquefaciens group</taxon>
    </lineage>
</organism>
<keyword evidence="9" id="KW-0677">Repeat</keyword>
<feature type="active site" description="Proton acceptor; for dehydratase activity" evidence="12">
    <location>
        <position position="25"/>
    </location>
</feature>
<evidence type="ECO:0000259" key="14">
    <source>
        <dbReference type="PROSITE" id="PS50075"/>
    </source>
</evidence>
<dbReference type="InterPro" id="IPR049551">
    <property type="entry name" value="PKS_DH_C"/>
</dbReference>
<dbReference type="GO" id="GO:0005737">
    <property type="term" value="C:cytoplasm"/>
    <property type="evidence" value="ECO:0007669"/>
    <property type="project" value="UniProtKB-SubCell"/>
</dbReference>
<dbReference type="InterPro" id="IPR049900">
    <property type="entry name" value="PKS_mFAS_DH"/>
</dbReference>
<dbReference type="GO" id="GO:0004312">
    <property type="term" value="F:fatty acid synthase activity"/>
    <property type="evidence" value="ECO:0007669"/>
    <property type="project" value="TreeGrafter"/>
</dbReference>
<dbReference type="PROSITE" id="PS00606">
    <property type="entry name" value="KS3_1"/>
    <property type="match status" value="1"/>
</dbReference>
<feature type="region of interest" description="Disordered" evidence="13">
    <location>
        <begin position="2501"/>
        <end position="2543"/>
    </location>
</feature>
<dbReference type="PROSITE" id="PS52004">
    <property type="entry name" value="KS3_2"/>
    <property type="match status" value="2"/>
</dbReference>
<dbReference type="InterPro" id="IPR054514">
    <property type="entry name" value="RhiE-like_linker"/>
</dbReference>
<dbReference type="Pfam" id="PF22336">
    <property type="entry name" value="RhiE-like_linker"/>
    <property type="match status" value="1"/>
</dbReference>
<dbReference type="GO" id="GO:0006633">
    <property type="term" value="P:fatty acid biosynthetic process"/>
    <property type="evidence" value="ECO:0007669"/>
    <property type="project" value="InterPro"/>
</dbReference>
<feature type="domain" description="Ketosynthase family 3 (KS3)" evidence="15">
    <location>
        <begin position="2090"/>
        <end position="2500"/>
    </location>
</feature>
<dbReference type="InterPro" id="IPR014030">
    <property type="entry name" value="Ketoacyl_synth_N"/>
</dbReference>
<proteinExistence type="predicted"/>
<feature type="domain" description="Carrier" evidence="14">
    <location>
        <begin position="324"/>
        <end position="401"/>
    </location>
</feature>
<evidence type="ECO:0000256" key="4">
    <source>
        <dbReference type="ARBA" id="ARBA00004789"/>
    </source>
</evidence>
<comment type="subcellular location">
    <subcellularLocation>
        <location evidence="3">Cytoplasm</location>
    </subcellularLocation>
</comment>
<dbReference type="InterPro" id="IPR036736">
    <property type="entry name" value="ACP-like_sf"/>
</dbReference>
<evidence type="ECO:0000259" key="16">
    <source>
        <dbReference type="PROSITE" id="PS52019"/>
    </source>
</evidence>
<dbReference type="Pfam" id="PF02801">
    <property type="entry name" value="Ketoacyl-synt_C"/>
    <property type="match status" value="2"/>
</dbReference>
<dbReference type="Gene3D" id="3.40.50.720">
    <property type="entry name" value="NAD(P)-binding Rossmann-like Domain"/>
    <property type="match status" value="2"/>
</dbReference>
<keyword evidence="5" id="KW-0596">Phosphopantetheine</keyword>
<dbReference type="CDD" id="cd00833">
    <property type="entry name" value="PKS"/>
    <property type="match status" value="2"/>
</dbReference>
<dbReference type="GO" id="GO:0071770">
    <property type="term" value="P:DIM/DIP cell wall layer assembly"/>
    <property type="evidence" value="ECO:0007669"/>
    <property type="project" value="TreeGrafter"/>
</dbReference>
<dbReference type="GO" id="GO:0031177">
    <property type="term" value="F:phosphopantetheine binding"/>
    <property type="evidence" value="ECO:0007669"/>
    <property type="project" value="InterPro"/>
</dbReference>
<dbReference type="Pfam" id="PF21089">
    <property type="entry name" value="PKS_DH_N"/>
    <property type="match status" value="1"/>
</dbReference>
<accession>A0A1S6KMD2</accession>
<dbReference type="SUPFAM" id="SSF51735">
    <property type="entry name" value="NAD(P)-binding Rossmann-fold domains"/>
    <property type="match status" value="2"/>
</dbReference>
<dbReference type="InterPro" id="IPR042104">
    <property type="entry name" value="PKS_dehydratase_sf"/>
</dbReference>
<comment type="cofactor">
    <cofactor evidence="1">
        <name>pantetheine 4'-phosphate</name>
        <dbReference type="ChEBI" id="CHEBI:47942"/>
    </cofactor>
</comment>
<dbReference type="InterPro" id="IPR020806">
    <property type="entry name" value="PKS_PP-bd"/>
</dbReference>
<dbReference type="InterPro" id="IPR020841">
    <property type="entry name" value="PKS_Beta-ketoAc_synthase_dom"/>
</dbReference>
<dbReference type="PANTHER" id="PTHR43775:SF37">
    <property type="entry name" value="SI:DKEY-61P9.11"/>
    <property type="match status" value="1"/>
</dbReference>
<feature type="domain" description="PKS/mFAS DH" evidence="16">
    <location>
        <begin position="1"/>
        <end position="290"/>
    </location>
</feature>
<evidence type="ECO:0000256" key="5">
    <source>
        <dbReference type="ARBA" id="ARBA00022450"/>
    </source>
</evidence>
<sequence>MAVATDQVKTFLQKISHSNYIVRDHRVHQIRVLPGVTLIDMLYRLAAGYLGERPIELRQIIFKQPVVTSEEFDKHLYVTFTPASDSWKVEITSEKAKNGTPLGGKRDENMECQLYLQKDTPRAKELNIEAFKKNASRKWDMHDIYGIARRSHIEHGEFMKNEGAVYQLQDKEELMELTLSDLAEGFREKFKAHPAFLDASTLAGSSFALSAQKQNDTPYIPFMINRFCIHHPFPKTIYTYSAKNSRTESAASDSEPDFYSADFTIYDRAGNVLAECEKLTVKRVRQANMITHLIDKEKPPQQNRSGRGEPESPVAAEDVSEQQTPEQNMVTYIKSEIARLINRPAQAIDVRKGFYDMGLDSAHLLKLVKILEQTFQQQFYPTLLFEYSSVRRLADYLINEAGCVLKDSAEERHTSDADTADEVLFFEPAWKDQPLETAVQNGQKHTRHLIIAADAGLRLIGELGTYCPEAEVIELKREHEVADEQFEADAERIFRMLKRELTDHPKEHTLIQLVCAVENGAAFSSALGAMLKTAHLENPALRTQVITFCDKNERLPSETAAIIRTEADCSHAGCTDIRYKDNMRQIRVFERIEKPDGQTQSPWKQNGVYVITGGLGGLGFLLARHLAEKEKVKLALIGRSPEQSEKISRLKALGAEVLYVQADIGSKSETERAFAQITETFGRLTGIFHCAGVLKDQFIIQKNSSDLKQVFLPKISGLIHADEASRHEPLEFFAAFSSFSALTGNAGQTDYAAANAFMDEYMKYRDCKAEKGERTGASMTINWPLWEDGGMQVDSLMKEIMNDETGTSPLPAGEGMASLEYMLRLGKLQSVILYGKEPAVTESMARLVPMADKNRSSLSHAAVKRRSRKQERHTEEHDIAVIGLAGRYPQAGSIDEFYQNLRSGKDCITTMPKDRWKGYPFSYEADQFYRYGGFLDRIDSFDPLFFNLTPRQAEMMDPQARLFLETAWEACEDAGFYQDRTARGPSSQNRKRVGVFAGVFWSHYELFGAEITQRGTPLSMGVTPASVPNIVSHCLNFTGPSMAVDTMCSSSLTSIHLACESIKRGECEFAIAGGVNAVTHPHKYAFLANAGFLSSEGVCKSFADGGDGYVPGEGVGAVLLTTVQEAEKMGCPIYGVIKGSALNHVGKTSGLTVPDPASQAEVITDSFQSAGIDPETLSYIEAHGTGTSLGDPIEIEGLSRAFRKWTNKKRFCAIGSAKSNIGHLEGAAGIAGLTKVLLQLKHGEIFPSLHADTLNPHIPFPDTPFYVADRLEEWERPSYPDQPRRAGLSSFGASGSNAHFVIEEYLPPQAEKKSVNIREDEPVLFLLSAKNEERLLEYVKRYARFLREKEVNLKDLAYTLQAGREAMPERLALIVTSVCGLQAKLKDVLERKTEIEGCFRGRAQDDISSRGMAELLKNKQYSRLLTEWAKGAAVDWSLLYEGEKPKRVSLPVYPFAKERYWVPVPADIRKQTDEPAENQKIILQKDWKQQDPAESEALSGTVMILATDKTSRLADALFKGNGHIETICIIHQAKDGADYYAAASGRNLYGRVRESLKNKQILGVIDITAYDAEYERREEIEHGKLAFLQQALESFRHSGAVFSQVTHRLQPFKESKPLMQGAKTAGLYRMLGAEYTNIHSFTIDSDCAIEHTEELSRQIETEFLQPRAKSGSECCYRLNRRYVPFLKQGMHVSAVPELSYSSDDVLLITGGSRGIGAIAAEHAVSRGCRKLVIMGREPLPDSSEWADMKKDGILPEKAERMQRLAERGAEIRYYSVSLTDQKGLRNMTDSIRGTMGPITGVFHCAGAMGEHPAFYNKTETEIESVCTPKVTGLCGLYEAVQNEPLSFFILFSSVSGLIPSLAAGQSDYAMANSFMDSFANHQAGKGNVFVKAVQWPVWKETGMAEGLPETPAYQKSGLSRLSAEDGLKFLDYIILNGQSCGIPCVPEDSEADFGDLLKVKKTEAPMKKSTAGDQKVKDMIRQWVRTVFSEELKMTDEQIKDDMPFDEYGIDSILFAELVQSLQKRISIKLTPSLMLQYQTITEMVDYFAAHHETDFVTKENGFVQDMDVQPDVTAAAEERTSMKPKADTEDDIAVVGMSCRFPRAGGTDAFWELLMKGNTAIRPVPASRWHATAHAKDYAGWIDDIDMFDAGFFGISEKDAAIMDPQARIILEEAVHSVCDAGYGQKDLSGRKVGVYIGGRAQPSAGMEHILQAPNPILGAGQNYLAANISRFLNVTGPSLVVDTACSSGLIGLSFAKDALLAGRIDAALVGSVSLLLSPSAHRLFGARHILNENGVFHIFDRESAGEVLGEGAGAVFIKRLSDAVRDGDRIYGVIKAVSVNNDGRTLGPGSPNIRAQRDVIQTALDMAEKSPEDIGYIEVNGGGSPIVDSVEIKALSDVYQLNRKTLLPCRIGSVKPNIGHLLLSSGLAGFIRCVLSVYHKRIPPFLSARDPFEHYDFEASRIHFNREPVDWHSEKKPRVAAQSSFPDGGTNAHILVEEYRGERQREHHRSPQPPEFRKKHYPLLGGWNSTESEPEKTSNAKTDIADLLKKYEKKAETSTAPADSFWQVTT</sequence>
<dbReference type="SUPFAM" id="SSF47336">
    <property type="entry name" value="ACP-like"/>
    <property type="match status" value="2"/>
</dbReference>
<evidence type="ECO:0000256" key="9">
    <source>
        <dbReference type="ARBA" id="ARBA00022737"/>
    </source>
</evidence>
<dbReference type="SMART" id="SM00825">
    <property type="entry name" value="PKS_KS"/>
    <property type="match status" value="2"/>
</dbReference>
<keyword evidence="7" id="KW-0597">Phosphoprotein</keyword>
<dbReference type="Pfam" id="PF14765">
    <property type="entry name" value="PS-DH"/>
    <property type="match status" value="1"/>
</dbReference>
<evidence type="ECO:0000259" key="15">
    <source>
        <dbReference type="PROSITE" id="PS52004"/>
    </source>
</evidence>
<evidence type="ECO:0000256" key="6">
    <source>
        <dbReference type="ARBA" id="ARBA00022490"/>
    </source>
</evidence>
<evidence type="ECO:0000256" key="1">
    <source>
        <dbReference type="ARBA" id="ARBA00001957"/>
    </source>
</evidence>
<dbReference type="InterPro" id="IPR049552">
    <property type="entry name" value="PKS_DH_N"/>
</dbReference>
<dbReference type="Pfam" id="PF00550">
    <property type="entry name" value="PP-binding"/>
    <property type="match status" value="2"/>
</dbReference>
<dbReference type="SMART" id="SM00823">
    <property type="entry name" value="PKS_PP"/>
    <property type="match status" value="2"/>
</dbReference>
<feature type="domain" description="Carrier" evidence="14">
    <location>
        <begin position="1978"/>
        <end position="2052"/>
    </location>
</feature>
<evidence type="ECO:0000256" key="8">
    <source>
        <dbReference type="ARBA" id="ARBA00022679"/>
    </source>
</evidence>
<feature type="active site" description="Proton donor; for dehydratase activity" evidence="12">
    <location>
        <position position="198"/>
    </location>
</feature>
<feature type="region of interest" description="Disordered" evidence="13">
    <location>
        <begin position="291"/>
        <end position="327"/>
    </location>
</feature>
<dbReference type="PROSITE" id="PS50075">
    <property type="entry name" value="CARRIER"/>
    <property type="match status" value="2"/>
</dbReference>
<reference evidence="17" key="1">
    <citation type="submission" date="2016-12" db="EMBL/GenBank/DDBJ databases">
        <title>Antibiotics of Bacillus amyloliquefaciens SYBC H47.</title>
        <authorList>
            <person name="Li X."/>
        </authorList>
    </citation>
    <scope>NUCLEOTIDE SEQUENCE</scope>
    <source>
        <strain evidence="17">SYBC H47</strain>
    </source>
</reference>
<dbReference type="Pfam" id="PF08659">
    <property type="entry name" value="KR"/>
    <property type="match status" value="2"/>
</dbReference>
<name>A0A1S6KMD2_BACAM</name>
<comment type="function">
    <text evidence="2">Involved in some intermediate steps for the synthesis of the antibiotic polyketide bacillaene which is involved in secondary metabolism.</text>
</comment>
<dbReference type="PROSITE" id="PS00012">
    <property type="entry name" value="PHOSPHOPANTETHEINE"/>
    <property type="match status" value="1"/>
</dbReference>
<keyword evidence="10" id="KW-0521">NADP</keyword>
<dbReference type="InterPro" id="IPR016039">
    <property type="entry name" value="Thiolase-like"/>
</dbReference>
<dbReference type="InterPro" id="IPR050091">
    <property type="entry name" value="PKS_NRPS_Biosynth_Enz"/>
</dbReference>
<dbReference type="SMART" id="SM00822">
    <property type="entry name" value="PKS_KR"/>
    <property type="match status" value="2"/>
</dbReference>
<dbReference type="UniPathway" id="UPA01003"/>
<protein>
    <submittedName>
        <fullName evidence="17">Difficidin polyketide synthase</fullName>
    </submittedName>
</protein>
<evidence type="ECO:0000256" key="11">
    <source>
        <dbReference type="ARBA" id="ARBA00023315"/>
    </source>
</evidence>
<dbReference type="Gene3D" id="3.10.129.110">
    <property type="entry name" value="Polyketide synthase dehydratase"/>
    <property type="match status" value="1"/>
</dbReference>
<dbReference type="CDD" id="cd08953">
    <property type="entry name" value="KR_2_SDR_x"/>
    <property type="match status" value="2"/>
</dbReference>
<dbReference type="GO" id="GO:0004315">
    <property type="term" value="F:3-oxoacyl-[acyl-carrier-protein] synthase activity"/>
    <property type="evidence" value="ECO:0007669"/>
    <property type="project" value="InterPro"/>
</dbReference>
<feature type="region of interest" description="C-terminal hotdog fold" evidence="12">
    <location>
        <begin position="136"/>
        <end position="290"/>
    </location>
</feature>
<dbReference type="Pfam" id="PF00109">
    <property type="entry name" value="ketoacyl-synt"/>
    <property type="match status" value="2"/>
</dbReference>
<dbReference type="SMART" id="SM01294">
    <property type="entry name" value="PKS_PP_betabranch"/>
    <property type="match status" value="2"/>
</dbReference>
<dbReference type="InterPro" id="IPR018201">
    <property type="entry name" value="Ketoacyl_synth_AS"/>
</dbReference>
<dbReference type="InterPro" id="IPR014031">
    <property type="entry name" value="Ketoacyl_synth_C"/>
</dbReference>
<evidence type="ECO:0000256" key="2">
    <source>
        <dbReference type="ARBA" id="ARBA00003299"/>
    </source>
</evidence>
<dbReference type="InterPro" id="IPR057326">
    <property type="entry name" value="KR_dom"/>
</dbReference>
<keyword evidence="6" id="KW-0963">Cytoplasm</keyword>
<dbReference type="InterPro" id="IPR013968">
    <property type="entry name" value="PKS_KR"/>
</dbReference>
<evidence type="ECO:0000256" key="10">
    <source>
        <dbReference type="ARBA" id="ARBA00022857"/>
    </source>
</evidence>
<evidence type="ECO:0000256" key="12">
    <source>
        <dbReference type="PROSITE-ProRule" id="PRU01363"/>
    </source>
</evidence>
<evidence type="ECO:0000256" key="13">
    <source>
        <dbReference type="SAM" id="MobiDB-lite"/>
    </source>
</evidence>
<comment type="pathway">
    <text evidence="4">Antibiotic biosynthesis; bacillaene biosynthesis.</text>
</comment>
<dbReference type="PANTHER" id="PTHR43775">
    <property type="entry name" value="FATTY ACID SYNTHASE"/>
    <property type="match status" value="1"/>
</dbReference>
<keyword evidence="8" id="KW-0808">Transferase</keyword>
<dbReference type="InterPro" id="IPR036291">
    <property type="entry name" value="NAD(P)-bd_dom_sf"/>
</dbReference>
<dbReference type="InterPro" id="IPR006162">
    <property type="entry name" value="Ppantetheine_attach_site"/>
</dbReference>
<dbReference type="InterPro" id="IPR009081">
    <property type="entry name" value="PP-bd_ACP"/>
</dbReference>
<dbReference type="Gene3D" id="3.40.47.10">
    <property type="match status" value="2"/>
</dbReference>
<dbReference type="PROSITE" id="PS52019">
    <property type="entry name" value="PKS_MFAS_DH"/>
    <property type="match status" value="1"/>
</dbReference>
<evidence type="ECO:0000313" key="17">
    <source>
        <dbReference type="EMBL" id="AQT19731.1"/>
    </source>
</evidence>
<dbReference type="EMBL" id="KY358220">
    <property type="protein sequence ID" value="AQT19731.1"/>
    <property type="molecule type" value="Genomic_DNA"/>
</dbReference>